<feature type="region of interest" description="Disordered" evidence="1">
    <location>
        <begin position="1"/>
        <end position="46"/>
    </location>
</feature>
<proteinExistence type="predicted"/>
<accession>A0A0P0RHY8</accession>
<sequence>MDKLMDIHSWNQGSSALFRTDKIERKEKQQTAKDDPRQEFANRDRCRQSNVIESSVVHGQISQGLIEKKSVNNRRPVGTGCAS</sequence>
<evidence type="ECO:0000256" key="1">
    <source>
        <dbReference type="SAM" id="MobiDB-lite"/>
    </source>
</evidence>
<feature type="compositionally biased region" description="Basic and acidic residues" evidence="1">
    <location>
        <begin position="19"/>
        <end position="46"/>
    </location>
</feature>
<evidence type="ECO:0000313" key="2">
    <source>
        <dbReference type="EMBL" id="ALL68354.1"/>
    </source>
</evidence>
<evidence type="ECO:0000313" key="3">
    <source>
        <dbReference type="Proteomes" id="UP000019146"/>
    </source>
</evidence>
<organism evidence="2 3">
    <name type="scientific">Paraburkholderia caribensis MBA4</name>
    <dbReference type="NCBI Taxonomy" id="1323664"/>
    <lineage>
        <taxon>Bacteria</taxon>
        <taxon>Pseudomonadati</taxon>
        <taxon>Pseudomonadota</taxon>
        <taxon>Betaproteobacteria</taxon>
        <taxon>Burkholderiales</taxon>
        <taxon>Burkholderiaceae</taxon>
        <taxon>Paraburkholderia</taxon>
    </lineage>
</organism>
<dbReference type="EMBL" id="CP012747">
    <property type="protein sequence ID" value="ALL68354.1"/>
    <property type="molecule type" value="Genomic_DNA"/>
</dbReference>
<gene>
    <name evidence="2" type="ORF">K788_00003110</name>
</gene>
<dbReference type="KEGG" id="bcai:K788_00003110"/>
<dbReference type="Proteomes" id="UP000019146">
    <property type="component" value="Chromosome 2"/>
</dbReference>
<dbReference type="AlphaFoldDB" id="A0A0P0RHY8"/>
<protein>
    <submittedName>
        <fullName evidence="2">Uncharacterized protein</fullName>
    </submittedName>
</protein>
<reference evidence="2 3" key="1">
    <citation type="journal article" date="2014" name="Genome Announc.">
        <title>Draft Genome Sequence of the Haloacid-Degrading Burkholderia caribensis Strain MBA4.</title>
        <authorList>
            <person name="Pan Y."/>
            <person name="Kong K.F."/>
            <person name="Tsang J.S."/>
        </authorList>
    </citation>
    <scope>NUCLEOTIDE SEQUENCE [LARGE SCALE GENOMIC DNA]</scope>
    <source>
        <strain evidence="2 3">MBA4</strain>
    </source>
</reference>
<name>A0A0P0RHY8_9BURK</name>